<dbReference type="AlphaFoldDB" id="A0A167JCE1"/>
<evidence type="ECO:0000256" key="1">
    <source>
        <dbReference type="SAM" id="SignalP"/>
    </source>
</evidence>
<sequence>MRFLIISLCICLFSSCALQTTKGLFEIPANKQVYVNSYFSNLSTDYVYKAKIEAFSNSFGGILIIKKIDTNQHRIVFTTEFGNKIFDFELLDDEVKIHFIMDQLDKEIVINTLINDFRVLTHENNSVDKAFENTVENIYRTPLKKRFNFYFENKDTQKLNQIRNTTATKEKTIIQFKKIEEAISKEISITHNGFPLSVNLFFLDQ</sequence>
<accession>A0A167JCE1</accession>
<protein>
    <recommendedName>
        <fullName evidence="4">DUF4369 domain-containing protein</fullName>
    </recommendedName>
</protein>
<dbReference type="EMBL" id="LRXL01000026">
    <property type="protein sequence ID" value="OAB80537.1"/>
    <property type="molecule type" value="Genomic_DNA"/>
</dbReference>
<reference evidence="2 3" key="1">
    <citation type="submission" date="2016-02" db="EMBL/GenBank/DDBJ databases">
        <title>Ulvibacter sp. LPB0005, isolated from Thais luteostoma.</title>
        <authorList>
            <person name="Shin S.-K."/>
            <person name="Yi H."/>
        </authorList>
    </citation>
    <scope>NUCLEOTIDE SEQUENCE [LARGE SCALE GENOMIC DNA]</scope>
    <source>
        <strain evidence="2 3">LPB0005</strain>
    </source>
</reference>
<evidence type="ECO:0000313" key="3">
    <source>
        <dbReference type="Proteomes" id="UP000077013"/>
    </source>
</evidence>
<gene>
    <name evidence="2" type="ORF">ULVI_07335</name>
</gene>
<feature type="signal peptide" evidence="1">
    <location>
        <begin position="1"/>
        <end position="19"/>
    </location>
</feature>
<evidence type="ECO:0008006" key="4">
    <source>
        <dbReference type="Google" id="ProtNLM"/>
    </source>
</evidence>
<name>A0A167JCE1_9FLAO</name>
<organism evidence="2 3">
    <name type="scientific">Cochleicola gelatinilyticus</name>
    <dbReference type="NCBI Taxonomy" id="1763537"/>
    <lineage>
        <taxon>Bacteria</taxon>
        <taxon>Pseudomonadati</taxon>
        <taxon>Bacteroidota</taxon>
        <taxon>Flavobacteriia</taxon>
        <taxon>Flavobacteriales</taxon>
        <taxon>Flavobacteriaceae</taxon>
        <taxon>Cochleicola</taxon>
    </lineage>
</organism>
<comment type="caution">
    <text evidence="2">The sequence shown here is derived from an EMBL/GenBank/DDBJ whole genome shotgun (WGS) entry which is preliminary data.</text>
</comment>
<proteinExistence type="predicted"/>
<keyword evidence="3" id="KW-1185">Reference proteome</keyword>
<evidence type="ECO:0000313" key="2">
    <source>
        <dbReference type="EMBL" id="OAB80537.1"/>
    </source>
</evidence>
<feature type="chain" id="PRO_5007888750" description="DUF4369 domain-containing protein" evidence="1">
    <location>
        <begin position="20"/>
        <end position="205"/>
    </location>
</feature>
<keyword evidence="1" id="KW-0732">Signal</keyword>
<dbReference type="STRING" id="1763537.ULVI_07335"/>
<dbReference type="Proteomes" id="UP000077013">
    <property type="component" value="Unassembled WGS sequence"/>
</dbReference>
<dbReference type="PROSITE" id="PS51257">
    <property type="entry name" value="PROKAR_LIPOPROTEIN"/>
    <property type="match status" value="1"/>
</dbReference>